<evidence type="ECO:0000313" key="2">
    <source>
        <dbReference type="EMBL" id="MBZ9612160.1"/>
    </source>
</evidence>
<gene>
    <name evidence="2" type="ORF">I4W93_011200</name>
</gene>
<keyword evidence="3" id="KW-1185">Reference proteome</keyword>
<evidence type="ECO:0000313" key="3">
    <source>
        <dbReference type="Proteomes" id="UP000663814"/>
    </source>
</evidence>
<comment type="caution">
    <text evidence="2">The sequence shown here is derived from an EMBL/GenBank/DDBJ whole genome shotgun (WGS) entry which is preliminary data.</text>
</comment>
<organism evidence="2 3">
    <name type="scientific">Rheinheimera maricola</name>
    <dbReference type="NCBI Taxonomy" id="2793282"/>
    <lineage>
        <taxon>Bacteria</taxon>
        <taxon>Pseudomonadati</taxon>
        <taxon>Pseudomonadota</taxon>
        <taxon>Gammaproteobacteria</taxon>
        <taxon>Chromatiales</taxon>
        <taxon>Chromatiaceae</taxon>
        <taxon>Rheinheimera</taxon>
    </lineage>
</organism>
<proteinExistence type="predicted"/>
<evidence type="ECO:0000256" key="1">
    <source>
        <dbReference type="SAM" id="Phobius"/>
    </source>
</evidence>
<keyword evidence="1" id="KW-0472">Membrane</keyword>
<keyword evidence="1" id="KW-0812">Transmembrane</keyword>
<dbReference type="EMBL" id="JAERPS020000003">
    <property type="protein sequence ID" value="MBZ9612160.1"/>
    <property type="molecule type" value="Genomic_DNA"/>
</dbReference>
<reference evidence="2 3" key="1">
    <citation type="submission" date="2021-08" db="EMBL/GenBank/DDBJ databases">
        <title>Rheinheimera aquimaris sp. nov., isolated from seawater of the East Sea in Korea.</title>
        <authorList>
            <person name="Kim K.H."/>
            <person name="Wenting R."/>
            <person name="Kim K.R."/>
            <person name="Jeon C.O."/>
        </authorList>
    </citation>
    <scope>NUCLEOTIDE SEQUENCE [LARGE SCALE GENOMIC DNA]</scope>
    <source>
        <strain evidence="2 3">MA-13</strain>
    </source>
</reference>
<protein>
    <submittedName>
        <fullName evidence="2">Uncharacterized protein</fullName>
    </submittedName>
</protein>
<feature type="transmembrane region" description="Helical" evidence="1">
    <location>
        <begin position="191"/>
        <end position="215"/>
    </location>
</feature>
<keyword evidence="1" id="KW-1133">Transmembrane helix</keyword>
<dbReference type="RefSeq" id="WP_205310836.1">
    <property type="nucleotide sequence ID" value="NZ_JAERPS020000003.1"/>
</dbReference>
<name>A0ABS7X9D1_9GAMM</name>
<dbReference type="Proteomes" id="UP000663814">
    <property type="component" value="Unassembled WGS sequence"/>
</dbReference>
<accession>A0ABS7X9D1</accession>
<sequence length="225" mass="24851">MSWIISGGLLVNRSKGKVLYPWQYELQWGISEKEVRFLDFDGNVITQCSEYEIGYKDLSKLQEEGRVWQGLQIEIDSDILPGSNTYVLVDDQLTNGTVNIRLTKCELSVVSDEHFGLTCNEVRYLVKNEVATQQHLQKLMELLQNALRGVAPSSHSSEATPGSSDFLRVVAWVYSLLSIGGGIFLAKEGAVAVGVGIGVSSFLVLAFALAVSTINDNLHKLTKRK</sequence>